<sequence>MSHTAYKLRTATPDEWTHDDVLDVIDYYPATIDGELVPHAIVIVDCYGSPLKTSLPVSELAVEAVPA</sequence>
<evidence type="ECO:0000313" key="2">
    <source>
        <dbReference type="Proteomes" id="UP001336020"/>
    </source>
</evidence>
<dbReference type="Proteomes" id="UP001336020">
    <property type="component" value="Unassembled WGS sequence"/>
</dbReference>
<protein>
    <submittedName>
        <fullName evidence="1">Uncharacterized protein</fullName>
    </submittedName>
</protein>
<reference evidence="1 2" key="1">
    <citation type="submission" date="2023-07" db="EMBL/GenBank/DDBJ databases">
        <authorList>
            <person name="Girao M."/>
            <person name="Carvalho M.F."/>
        </authorList>
    </citation>
    <scope>NUCLEOTIDE SEQUENCE [LARGE SCALE GENOMIC DNA]</scope>
    <source>
        <strain evidence="1 2">YIM65754</strain>
    </source>
</reference>
<gene>
    <name evidence="1" type="ORF">Q7514_15540</name>
</gene>
<evidence type="ECO:0000313" key="1">
    <source>
        <dbReference type="EMBL" id="MEE2058933.1"/>
    </source>
</evidence>
<dbReference type="EMBL" id="JAUTXY010000006">
    <property type="protein sequence ID" value="MEE2058933.1"/>
    <property type="molecule type" value="Genomic_DNA"/>
</dbReference>
<proteinExistence type="predicted"/>
<comment type="caution">
    <text evidence="1">The sequence shown here is derived from an EMBL/GenBank/DDBJ whole genome shotgun (WGS) entry which is preliminary data.</text>
</comment>
<keyword evidence="2" id="KW-1185">Reference proteome</keyword>
<name>A0ABU7LBL2_9NOCA</name>
<dbReference type="RefSeq" id="WP_330134161.1">
    <property type="nucleotide sequence ID" value="NZ_JAUTXY010000006.1"/>
</dbReference>
<accession>A0ABU7LBL2</accession>
<organism evidence="1 2">
    <name type="scientific">Rhodococcus artemisiae</name>
    <dbReference type="NCBI Taxonomy" id="714159"/>
    <lineage>
        <taxon>Bacteria</taxon>
        <taxon>Bacillati</taxon>
        <taxon>Actinomycetota</taxon>
        <taxon>Actinomycetes</taxon>
        <taxon>Mycobacteriales</taxon>
        <taxon>Nocardiaceae</taxon>
        <taxon>Rhodococcus</taxon>
    </lineage>
</organism>